<feature type="non-terminal residue" evidence="6">
    <location>
        <position position="1"/>
    </location>
</feature>
<dbReference type="SUPFAM" id="SSF51395">
    <property type="entry name" value="FMN-linked oxidoreductases"/>
    <property type="match status" value="1"/>
</dbReference>
<gene>
    <name evidence="6" type="ORF">PU560_01685</name>
</gene>
<protein>
    <submittedName>
        <fullName evidence="6">Alpha-hydroxy-acid oxidizing protein</fullName>
    </submittedName>
</protein>
<comment type="cofactor">
    <cofactor evidence="1">
        <name>FMN</name>
        <dbReference type="ChEBI" id="CHEBI:58210"/>
    </cofactor>
</comment>
<name>A0ABT5TSX8_9MICO</name>
<dbReference type="Proteomes" id="UP001165561">
    <property type="component" value="Unassembled WGS sequence"/>
</dbReference>
<keyword evidence="3" id="KW-0288">FMN</keyword>
<evidence type="ECO:0000256" key="2">
    <source>
        <dbReference type="ARBA" id="ARBA00022630"/>
    </source>
</evidence>
<evidence type="ECO:0000256" key="3">
    <source>
        <dbReference type="ARBA" id="ARBA00022643"/>
    </source>
</evidence>
<sequence>DQVEVLMDGGIRRGGDVLKALAMGAKAVLVGRAYLWGMAANGQAGVENVLDILRSGLDSGLMGLKKSSVHELSRDDLVIPPQFARALGVEGKHHYGGADAMSESHN</sequence>
<dbReference type="InterPro" id="IPR000262">
    <property type="entry name" value="FMN-dep_DH"/>
</dbReference>
<evidence type="ECO:0000256" key="4">
    <source>
        <dbReference type="ARBA" id="ARBA00023002"/>
    </source>
</evidence>
<accession>A0ABT5TSX8</accession>
<evidence type="ECO:0000313" key="6">
    <source>
        <dbReference type="EMBL" id="MDD9205174.1"/>
    </source>
</evidence>
<keyword evidence="2" id="KW-0285">Flavoprotein</keyword>
<dbReference type="PANTHER" id="PTHR10578">
    <property type="entry name" value="S -2-HYDROXY-ACID OXIDASE-RELATED"/>
    <property type="match status" value="1"/>
</dbReference>
<evidence type="ECO:0000259" key="5">
    <source>
        <dbReference type="PROSITE" id="PS51349"/>
    </source>
</evidence>
<dbReference type="PROSITE" id="PS51349">
    <property type="entry name" value="FMN_HYDROXY_ACID_DH_2"/>
    <property type="match status" value="1"/>
</dbReference>
<dbReference type="PANTHER" id="PTHR10578:SF107">
    <property type="entry name" value="2-HYDROXYACID OXIDASE 1"/>
    <property type="match status" value="1"/>
</dbReference>
<keyword evidence="7" id="KW-1185">Reference proteome</keyword>
<dbReference type="InterPro" id="IPR013785">
    <property type="entry name" value="Aldolase_TIM"/>
</dbReference>
<proteinExistence type="predicted"/>
<dbReference type="EMBL" id="JARACI010000318">
    <property type="protein sequence ID" value="MDD9205174.1"/>
    <property type="molecule type" value="Genomic_DNA"/>
</dbReference>
<dbReference type="Pfam" id="PF01070">
    <property type="entry name" value="FMN_dh"/>
    <property type="match status" value="1"/>
</dbReference>
<reference evidence="6" key="1">
    <citation type="submission" date="2023-02" db="EMBL/GenBank/DDBJ databases">
        <title>Georgenia sp.10Sc9-8, isolated from a soil sample collected from the Taklamakan desert.</title>
        <authorList>
            <person name="Liu S."/>
        </authorList>
    </citation>
    <scope>NUCLEOTIDE SEQUENCE</scope>
    <source>
        <strain evidence="6">10Sc9-8</strain>
    </source>
</reference>
<keyword evidence="4" id="KW-0560">Oxidoreductase</keyword>
<dbReference type="Gene3D" id="3.20.20.70">
    <property type="entry name" value="Aldolase class I"/>
    <property type="match status" value="1"/>
</dbReference>
<dbReference type="InterPro" id="IPR037396">
    <property type="entry name" value="FMN_HAD"/>
</dbReference>
<evidence type="ECO:0000256" key="1">
    <source>
        <dbReference type="ARBA" id="ARBA00001917"/>
    </source>
</evidence>
<organism evidence="6 7">
    <name type="scientific">Georgenia halotolerans</name>
    <dbReference type="NCBI Taxonomy" id="3028317"/>
    <lineage>
        <taxon>Bacteria</taxon>
        <taxon>Bacillati</taxon>
        <taxon>Actinomycetota</taxon>
        <taxon>Actinomycetes</taxon>
        <taxon>Micrococcales</taxon>
        <taxon>Bogoriellaceae</taxon>
        <taxon>Georgenia</taxon>
    </lineage>
</organism>
<comment type="caution">
    <text evidence="6">The sequence shown here is derived from an EMBL/GenBank/DDBJ whole genome shotgun (WGS) entry which is preliminary data.</text>
</comment>
<evidence type="ECO:0000313" key="7">
    <source>
        <dbReference type="Proteomes" id="UP001165561"/>
    </source>
</evidence>
<feature type="domain" description="FMN hydroxy acid dehydrogenase" evidence="5">
    <location>
        <begin position="1"/>
        <end position="82"/>
    </location>
</feature>